<dbReference type="InterPro" id="IPR036318">
    <property type="entry name" value="FAD-bd_PCMH-like_sf"/>
</dbReference>
<sequence length="325" mass="34823">MGDWRDHLPDVRGKLLFDQPLAPYTWFRVGGPADVLFLPTDEDDLAHFLKALPEDVPLHFMGVASNSIIRDGGIEGVTIRLMGGYWGGIEPTGSHSLFARAGALDLAVAKASAKHGIAGLTFLSGIPGSIGGAVRTNAGCYGRELKDVANQIEGITRSGERVRFEAEIAQYGDPKIEFSYRHTNFPDDVIVTGILLTGSGEGDAATLQQEIDDHQARRAETQPIKDKTGGSTFANPDPPGTPDARSSWKLVDAAGCRGLRVGGAQVSEKHCNFLINTGEATAADIEALGELVRARVLDVTGVDLRWEIRRIGRIQVPDQTAAETS</sequence>
<evidence type="ECO:0000256" key="8">
    <source>
        <dbReference type="ARBA" id="ARBA00022618"/>
    </source>
</evidence>
<evidence type="ECO:0000256" key="1">
    <source>
        <dbReference type="ARBA" id="ARBA00001974"/>
    </source>
</evidence>
<evidence type="ECO:0000256" key="3">
    <source>
        <dbReference type="ARBA" id="ARBA00004496"/>
    </source>
</evidence>
<evidence type="ECO:0000256" key="4">
    <source>
        <dbReference type="ARBA" id="ARBA00004752"/>
    </source>
</evidence>
<evidence type="ECO:0000256" key="20">
    <source>
        <dbReference type="SAM" id="MobiDB-lite"/>
    </source>
</evidence>
<dbReference type="PANTHER" id="PTHR21071:SF4">
    <property type="entry name" value="UDP-N-ACETYLENOLPYRUVOYLGLUCOSAMINE REDUCTASE"/>
    <property type="match status" value="1"/>
</dbReference>
<accession>A0ABT4LW55</accession>
<comment type="caution">
    <text evidence="22">The sequence shown here is derived from an EMBL/GenBank/DDBJ whole genome shotgun (WGS) entry which is preliminary data.</text>
</comment>
<dbReference type="InterPro" id="IPR016166">
    <property type="entry name" value="FAD-bd_PCMH"/>
</dbReference>
<dbReference type="EC" id="1.3.1.98" evidence="5 19"/>
<keyword evidence="10 19" id="KW-0274">FAD</keyword>
<dbReference type="NCBIfam" id="TIGR00179">
    <property type="entry name" value="murB"/>
    <property type="match status" value="1"/>
</dbReference>
<keyword evidence="16 19" id="KW-0961">Cell wall biogenesis/degradation</keyword>
<comment type="subcellular location">
    <subcellularLocation>
        <location evidence="3 19">Cytoplasm</location>
    </subcellularLocation>
</comment>
<dbReference type="Gene3D" id="3.90.78.10">
    <property type="entry name" value="UDP-N-acetylenolpyruvoylglucosamine reductase, C-terminal domain"/>
    <property type="match status" value="1"/>
</dbReference>
<dbReference type="GO" id="GO:0008762">
    <property type="term" value="F:UDP-N-acetylmuramate dehydrogenase activity"/>
    <property type="evidence" value="ECO:0007669"/>
    <property type="project" value="UniProtKB-EC"/>
</dbReference>
<protein>
    <recommendedName>
        <fullName evidence="6 19">UDP-N-acetylenolpyruvoylglucosamine reductase</fullName>
        <ecNumber evidence="5 19">1.3.1.98</ecNumber>
    </recommendedName>
    <alternativeName>
        <fullName evidence="17 19">UDP-N-acetylmuramate dehydrogenase</fullName>
    </alternativeName>
</protein>
<name>A0ABT4LW55_9PROT</name>
<feature type="active site" evidence="19">
    <location>
        <position position="181"/>
    </location>
</feature>
<comment type="catalytic activity">
    <reaction evidence="18 19">
        <text>UDP-N-acetyl-alpha-D-muramate + NADP(+) = UDP-N-acetyl-3-O-(1-carboxyvinyl)-alpha-D-glucosamine + NADPH + H(+)</text>
        <dbReference type="Rhea" id="RHEA:12248"/>
        <dbReference type="ChEBI" id="CHEBI:15378"/>
        <dbReference type="ChEBI" id="CHEBI:57783"/>
        <dbReference type="ChEBI" id="CHEBI:58349"/>
        <dbReference type="ChEBI" id="CHEBI:68483"/>
        <dbReference type="ChEBI" id="CHEBI:70757"/>
        <dbReference type="EC" id="1.3.1.98"/>
    </reaction>
</comment>
<dbReference type="PROSITE" id="PS51387">
    <property type="entry name" value="FAD_PCMH"/>
    <property type="match status" value="1"/>
</dbReference>
<dbReference type="EMBL" id="JAPWGW010000003">
    <property type="protein sequence ID" value="MCZ4298599.1"/>
    <property type="molecule type" value="Genomic_DNA"/>
</dbReference>
<organism evidence="22 23">
    <name type="scientific">Henriciella marina</name>
    <dbReference type="NCBI Taxonomy" id="453851"/>
    <lineage>
        <taxon>Bacteria</taxon>
        <taxon>Pseudomonadati</taxon>
        <taxon>Pseudomonadota</taxon>
        <taxon>Alphaproteobacteria</taxon>
        <taxon>Hyphomonadales</taxon>
        <taxon>Hyphomonadaceae</taxon>
        <taxon>Henriciella</taxon>
    </lineage>
</organism>
<dbReference type="SUPFAM" id="SSF56176">
    <property type="entry name" value="FAD-binding/transporter-associated domain-like"/>
    <property type="match status" value="1"/>
</dbReference>
<keyword evidence="13 19" id="KW-0573">Peptidoglycan synthesis</keyword>
<feature type="active site" description="Proton donor" evidence="19">
    <location>
        <position position="231"/>
    </location>
</feature>
<dbReference type="Gene3D" id="3.30.465.10">
    <property type="match status" value="1"/>
</dbReference>
<evidence type="ECO:0000256" key="11">
    <source>
        <dbReference type="ARBA" id="ARBA00022857"/>
    </source>
</evidence>
<evidence type="ECO:0000256" key="13">
    <source>
        <dbReference type="ARBA" id="ARBA00022984"/>
    </source>
</evidence>
<evidence type="ECO:0000256" key="5">
    <source>
        <dbReference type="ARBA" id="ARBA00012518"/>
    </source>
</evidence>
<dbReference type="NCBIfam" id="NF010480">
    <property type="entry name" value="PRK13905.1"/>
    <property type="match status" value="1"/>
</dbReference>
<dbReference type="InterPro" id="IPR016169">
    <property type="entry name" value="FAD-bd_PCMH_sub2"/>
</dbReference>
<dbReference type="InterPro" id="IPR006094">
    <property type="entry name" value="Oxid_FAD_bind_N"/>
</dbReference>
<keyword evidence="14 19" id="KW-0560">Oxidoreductase</keyword>
<keyword evidence="9 19" id="KW-0285">Flavoprotein</keyword>
<gene>
    <name evidence="19 22" type="primary">murB</name>
    <name evidence="22" type="ORF">O4G74_11055</name>
</gene>
<feature type="region of interest" description="Disordered" evidence="20">
    <location>
        <begin position="217"/>
        <end position="245"/>
    </location>
</feature>
<evidence type="ECO:0000256" key="19">
    <source>
        <dbReference type="HAMAP-Rule" id="MF_00037"/>
    </source>
</evidence>
<dbReference type="InterPro" id="IPR003170">
    <property type="entry name" value="MurB"/>
</dbReference>
<feature type="compositionally biased region" description="Basic and acidic residues" evidence="20">
    <location>
        <begin position="217"/>
        <end position="228"/>
    </location>
</feature>
<keyword evidence="23" id="KW-1185">Reference proteome</keyword>
<keyword evidence="11 19" id="KW-0521">NADP</keyword>
<dbReference type="Pfam" id="PF02873">
    <property type="entry name" value="MurB_C"/>
    <property type="match status" value="1"/>
</dbReference>
<dbReference type="Proteomes" id="UP001083770">
    <property type="component" value="Unassembled WGS sequence"/>
</dbReference>
<evidence type="ECO:0000256" key="16">
    <source>
        <dbReference type="ARBA" id="ARBA00023316"/>
    </source>
</evidence>
<dbReference type="InterPro" id="IPR036635">
    <property type="entry name" value="MurB_C_sf"/>
</dbReference>
<comment type="function">
    <text evidence="2 19">Cell wall formation.</text>
</comment>
<feature type="domain" description="FAD-binding PCMH-type" evidence="21">
    <location>
        <begin position="28"/>
        <end position="216"/>
    </location>
</feature>
<evidence type="ECO:0000256" key="2">
    <source>
        <dbReference type="ARBA" id="ARBA00003921"/>
    </source>
</evidence>
<dbReference type="Pfam" id="PF01565">
    <property type="entry name" value="FAD_binding_4"/>
    <property type="match status" value="1"/>
</dbReference>
<proteinExistence type="inferred from homology"/>
<evidence type="ECO:0000256" key="10">
    <source>
        <dbReference type="ARBA" id="ARBA00022827"/>
    </source>
</evidence>
<keyword evidence="7 19" id="KW-0963">Cytoplasm</keyword>
<dbReference type="Gene3D" id="3.30.43.10">
    <property type="entry name" value="Uridine Diphospho-n-acetylenolpyruvylglucosamine Reductase, domain 2"/>
    <property type="match status" value="1"/>
</dbReference>
<feature type="active site" evidence="19">
    <location>
        <position position="307"/>
    </location>
</feature>
<evidence type="ECO:0000259" key="21">
    <source>
        <dbReference type="PROSITE" id="PS51387"/>
    </source>
</evidence>
<evidence type="ECO:0000256" key="6">
    <source>
        <dbReference type="ARBA" id="ARBA00015188"/>
    </source>
</evidence>
<dbReference type="SUPFAM" id="SSF56194">
    <property type="entry name" value="Uridine diphospho-N-Acetylenolpyruvylglucosamine reductase, MurB, C-terminal domain"/>
    <property type="match status" value="1"/>
</dbReference>
<dbReference type="HAMAP" id="MF_00037">
    <property type="entry name" value="MurB"/>
    <property type="match status" value="1"/>
</dbReference>
<evidence type="ECO:0000256" key="12">
    <source>
        <dbReference type="ARBA" id="ARBA00022960"/>
    </source>
</evidence>
<comment type="cofactor">
    <cofactor evidence="1 19">
        <name>FAD</name>
        <dbReference type="ChEBI" id="CHEBI:57692"/>
    </cofactor>
</comment>
<evidence type="ECO:0000256" key="18">
    <source>
        <dbReference type="ARBA" id="ARBA00048914"/>
    </source>
</evidence>
<evidence type="ECO:0000313" key="23">
    <source>
        <dbReference type="Proteomes" id="UP001083770"/>
    </source>
</evidence>
<reference evidence="22" key="1">
    <citation type="submission" date="2022-12" db="EMBL/GenBank/DDBJ databases">
        <title>Bacterial isolates from different developmental stages of Nematostella vectensis.</title>
        <authorList>
            <person name="Fraune S."/>
        </authorList>
    </citation>
    <scope>NUCLEOTIDE SEQUENCE</scope>
    <source>
        <strain evidence="22">G21632-S1</strain>
    </source>
</reference>
<evidence type="ECO:0000256" key="14">
    <source>
        <dbReference type="ARBA" id="ARBA00023002"/>
    </source>
</evidence>
<evidence type="ECO:0000256" key="17">
    <source>
        <dbReference type="ARBA" id="ARBA00031026"/>
    </source>
</evidence>
<dbReference type="InterPro" id="IPR016167">
    <property type="entry name" value="FAD-bd_PCMH_sub1"/>
</dbReference>
<evidence type="ECO:0000256" key="7">
    <source>
        <dbReference type="ARBA" id="ARBA00022490"/>
    </source>
</evidence>
<comment type="pathway">
    <text evidence="4 19">Cell wall biogenesis; peptidoglycan biosynthesis.</text>
</comment>
<keyword evidence="12 19" id="KW-0133">Cell shape</keyword>
<evidence type="ECO:0000256" key="9">
    <source>
        <dbReference type="ARBA" id="ARBA00022630"/>
    </source>
</evidence>
<evidence type="ECO:0000256" key="15">
    <source>
        <dbReference type="ARBA" id="ARBA00023306"/>
    </source>
</evidence>
<keyword evidence="15 19" id="KW-0131">Cell cycle</keyword>
<comment type="similarity">
    <text evidence="19">Belongs to the MurB family.</text>
</comment>
<dbReference type="PANTHER" id="PTHR21071">
    <property type="entry name" value="UDP-N-ACETYLENOLPYRUVOYLGLUCOSAMINE REDUCTASE"/>
    <property type="match status" value="1"/>
</dbReference>
<dbReference type="RefSeq" id="WP_269402669.1">
    <property type="nucleotide sequence ID" value="NZ_JAPWGW010000003.1"/>
</dbReference>
<keyword evidence="8 19" id="KW-0132">Cell division</keyword>
<dbReference type="InterPro" id="IPR011601">
    <property type="entry name" value="MurB_C"/>
</dbReference>
<evidence type="ECO:0000313" key="22">
    <source>
        <dbReference type="EMBL" id="MCZ4298599.1"/>
    </source>
</evidence>